<evidence type="ECO:0000313" key="1">
    <source>
        <dbReference type="EMBL" id="JAH42552.1"/>
    </source>
</evidence>
<protein>
    <submittedName>
        <fullName evidence="1">Uncharacterized protein</fullName>
    </submittedName>
</protein>
<dbReference type="EMBL" id="GBXM01066025">
    <property type="protein sequence ID" value="JAH42552.1"/>
    <property type="molecule type" value="Transcribed_RNA"/>
</dbReference>
<accession>A0A0E9SMU1</accession>
<proteinExistence type="predicted"/>
<dbReference type="AlphaFoldDB" id="A0A0E9SMU1"/>
<sequence length="46" mass="5241">MGLPETPFTQPCSNSNPALWRYHALHDCCRALCGKSLFLRFGKFLL</sequence>
<name>A0A0E9SMU1_ANGAN</name>
<reference evidence="1" key="1">
    <citation type="submission" date="2014-11" db="EMBL/GenBank/DDBJ databases">
        <authorList>
            <person name="Amaro Gonzalez C."/>
        </authorList>
    </citation>
    <scope>NUCLEOTIDE SEQUENCE</scope>
</reference>
<reference evidence="1" key="2">
    <citation type="journal article" date="2015" name="Fish Shellfish Immunol.">
        <title>Early steps in the European eel (Anguilla anguilla)-Vibrio vulnificus interaction in the gills: Role of the RtxA13 toxin.</title>
        <authorList>
            <person name="Callol A."/>
            <person name="Pajuelo D."/>
            <person name="Ebbesson L."/>
            <person name="Teles M."/>
            <person name="MacKenzie S."/>
            <person name="Amaro C."/>
        </authorList>
    </citation>
    <scope>NUCLEOTIDE SEQUENCE</scope>
</reference>
<organism evidence="1">
    <name type="scientific">Anguilla anguilla</name>
    <name type="common">European freshwater eel</name>
    <name type="synonym">Muraena anguilla</name>
    <dbReference type="NCBI Taxonomy" id="7936"/>
    <lineage>
        <taxon>Eukaryota</taxon>
        <taxon>Metazoa</taxon>
        <taxon>Chordata</taxon>
        <taxon>Craniata</taxon>
        <taxon>Vertebrata</taxon>
        <taxon>Euteleostomi</taxon>
        <taxon>Actinopterygii</taxon>
        <taxon>Neopterygii</taxon>
        <taxon>Teleostei</taxon>
        <taxon>Anguilliformes</taxon>
        <taxon>Anguillidae</taxon>
        <taxon>Anguilla</taxon>
    </lineage>
</organism>